<dbReference type="SUPFAM" id="SSF53383">
    <property type="entry name" value="PLP-dependent transferases"/>
    <property type="match status" value="1"/>
</dbReference>
<dbReference type="GO" id="GO:0042427">
    <property type="term" value="P:serotonin biosynthetic process"/>
    <property type="evidence" value="ECO:0007669"/>
    <property type="project" value="TreeGrafter"/>
</dbReference>
<dbReference type="GO" id="GO:0030170">
    <property type="term" value="F:pyridoxal phosphate binding"/>
    <property type="evidence" value="ECO:0007669"/>
    <property type="project" value="InterPro"/>
</dbReference>
<dbReference type="GO" id="GO:0004058">
    <property type="term" value="F:aromatic-L-amino-acid decarboxylase activity"/>
    <property type="evidence" value="ECO:0007669"/>
    <property type="project" value="TreeGrafter"/>
</dbReference>
<organism evidence="11 12">
    <name type="scientific">Lates japonicus</name>
    <name type="common">Japanese lates</name>
    <dbReference type="NCBI Taxonomy" id="270547"/>
    <lineage>
        <taxon>Eukaryota</taxon>
        <taxon>Metazoa</taxon>
        <taxon>Chordata</taxon>
        <taxon>Craniata</taxon>
        <taxon>Vertebrata</taxon>
        <taxon>Euteleostomi</taxon>
        <taxon>Actinopterygii</taxon>
        <taxon>Neopterygii</taxon>
        <taxon>Teleostei</taxon>
        <taxon>Neoteleostei</taxon>
        <taxon>Acanthomorphata</taxon>
        <taxon>Carangaria</taxon>
        <taxon>Carangaria incertae sedis</taxon>
        <taxon>Centropomidae</taxon>
        <taxon>Lates</taxon>
    </lineage>
</organism>
<name>A0AAD3NCQ0_LATJO</name>
<dbReference type="Gene3D" id="3.90.1150.10">
    <property type="entry name" value="Aspartate Aminotransferase, domain 1"/>
    <property type="match status" value="1"/>
</dbReference>
<evidence type="ECO:0000256" key="5">
    <source>
        <dbReference type="ARBA" id="ARBA00022898"/>
    </source>
</evidence>
<keyword evidence="5" id="KW-0663">Pyridoxal phosphate</keyword>
<evidence type="ECO:0000256" key="6">
    <source>
        <dbReference type="ARBA" id="ARBA00037256"/>
    </source>
</evidence>
<dbReference type="FunFam" id="3.90.1150.10:FF:000018">
    <property type="entry name" value="Histidine decarboxylase"/>
    <property type="match status" value="1"/>
</dbReference>
<evidence type="ECO:0000256" key="3">
    <source>
        <dbReference type="ARBA" id="ARBA00022584"/>
    </source>
</evidence>
<dbReference type="Pfam" id="PF00282">
    <property type="entry name" value="Pyridoxal_deC"/>
    <property type="match status" value="1"/>
</dbReference>
<dbReference type="InterPro" id="IPR002129">
    <property type="entry name" value="PyrdxlP-dep_de-COase"/>
</dbReference>
<keyword evidence="4" id="KW-0210">Decarboxylase</keyword>
<dbReference type="GO" id="GO:0019752">
    <property type="term" value="P:carboxylic acid metabolic process"/>
    <property type="evidence" value="ECO:0007669"/>
    <property type="project" value="InterPro"/>
</dbReference>
<evidence type="ECO:0000256" key="8">
    <source>
        <dbReference type="ARBA" id="ARBA00038886"/>
    </source>
</evidence>
<evidence type="ECO:0000256" key="1">
    <source>
        <dbReference type="ARBA" id="ARBA00001933"/>
    </source>
</evidence>
<dbReference type="PANTHER" id="PTHR11999">
    <property type="entry name" value="GROUP II PYRIDOXAL-5-PHOSPHATE DECARBOXYLASE"/>
    <property type="match status" value="1"/>
</dbReference>
<evidence type="ECO:0000256" key="7">
    <source>
        <dbReference type="ARBA" id="ARBA00037889"/>
    </source>
</evidence>
<dbReference type="GO" id="GO:0005737">
    <property type="term" value="C:cytoplasm"/>
    <property type="evidence" value="ECO:0007669"/>
    <property type="project" value="TreeGrafter"/>
</dbReference>
<dbReference type="InterPro" id="IPR015422">
    <property type="entry name" value="PyrdxlP-dep_Trfase_small"/>
</dbReference>
<reference evidence="11" key="1">
    <citation type="submission" date="2022-08" db="EMBL/GenBank/DDBJ databases">
        <title>Genome sequencing of akame (Lates japonicus).</title>
        <authorList>
            <person name="Hashiguchi Y."/>
            <person name="Takahashi H."/>
        </authorList>
    </citation>
    <scope>NUCLEOTIDE SEQUENCE</scope>
    <source>
        <strain evidence="11">Kochi</strain>
    </source>
</reference>
<evidence type="ECO:0000313" key="11">
    <source>
        <dbReference type="EMBL" id="GLD72117.1"/>
    </source>
</evidence>
<keyword evidence="4" id="KW-0456">Lyase</keyword>
<comment type="cofactor">
    <cofactor evidence="1">
        <name>pyridoxal 5'-phosphate</name>
        <dbReference type="ChEBI" id="CHEBI:597326"/>
    </cofactor>
</comment>
<dbReference type="PANTHER" id="PTHR11999:SF167">
    <property type="entry name" value="AROMATIC-L-AMINO-ACID DECARBOXYLASE"/>
    <property type="match status" value="1"/>
</dbReference>
<dbReference type="EMBL" id="BRZM01000870">
    <property type="protein sequence ID" value="GLD72117.1"/>
    <property type="molecule type" value="Genomic_DNA"/>
</dbReference>
<proteinExistence type="predicted"/>
<accession>A0AAD3NCQ0</accession>
<dbReference type="EC" id="4.1.1.28" evidence="8"/>
<keyword evidence="12" id="KW-1185">Reference proteome</keyword>
<sequence length="159" mass="18116">MPRCLSAMAGTHGHGGVIKAQPVEPDVLARCRCKAVRWVEACENGKLKSSQNWWHTSEQQVALAKEFESLVRADKRFEICAEVILGLVCFRLKGSNELNQKLLKMITKSREIHLVPCQLSGRFVLRFAICARATESRHIQQAWQHITQLTFELLQEPNH</sequence>
<comment type="pathway">
    <text evidence="7">Catecholamine biosynthesis; dopamine biosynthesis; dopamine from L-tyrosine: step 2/2.</text>
</comment>
<evidence type="ECO:0000313" key="12">
    <source>
        <dbReference type="Proteomes" id="UP001279410"/>
    </source>
</evidence>
<evidence type="ECO:0000256" key="4">
    <source>
        <dbReference type="ARBA" id="ARBA00022793"/>
    </source>
</evidence>
<keyword evidence="3" id="KW-0127">Catecholamine biosynthesis</keyword>
<evidence type="ECO:0000256" key="2">
    <source>
        <dbReference type="ARBA" id="ARBA00011738"/>
    </source>
</evidence>
<protein>
    <recommendedName>
        <fullName evidence="9">Aromatic-L-amino-acid decarboxylase</fullName>
        <ecNumber evidence="8">4.1.1.28</ecNumber>
    </recommendedName>
    <alternativeName>
        <fullName evidence="10">DOPA decarboxylase</fullName>
    </alternativeName>
</protein>
<gene>
    <name evidence="11" type="ORF">AKAME5_002344100</name>
</gene>
<comment type="function">
    <text evidence="6">Catalyzes the decarboxylation of L-3,4-dihydroxyphenylalanine (DOPA) to dopamine and L-5-hydroxytryptophan to serotonin.</text>
</comment>
<comment type="caution">
    <text evidence="11">The sequence shown here is derived from an EMBL/GenBank/DDBJ whole genome shotgun (WGS) entry which is preliminary data.</text>
</comment>
<evidence type="ECO:0000256" key="10">
    <source>
        <dbReference type="ARBA" id="ARBA00041275"/>
    </source>
</evidence>
<dbReference type="AlphaFoldDB" id="A0AAD3NCQ0"/>
<dbReference type="Proteomes" id="UP001279410">
    <property type="component" value="Unassembled WGS sequence"/>
</dbReference>
<dbReference type="InterPro" id="IPR010977">
    <property type="entry name" value="Aromatic_deC"/>
</dbReference>
<dbReference type="GO" id="GO:0006584">
    <property type="term" value="P:catecholamine metabolic process"/>
    <property type="evidence" value="ECO:0007669"/>
    <property type="project" value="TreeGrafter"/>
</dbReference>
<dbReference type="InterPro" id="IPR015424">
    <property type="entry name" value="PyrdxlP-dep_Trfase"/>
</dbReference>
<comment type="subunit">
    <text evidence="2">Homodimer.</text>
</comment>
<evidence type="ECO:0000256" key="9">
    <source>
        <dbReference type="ARBA" id="ARBA00040968"/>
    </source>
</evidence>